<organism evidence="9 10">
    <name type="scientific">Porphyromonas gingivicanis</name>
    <dbReference type="NCBI Taxonomy" id="266762"/>
    <lineage>
        <taxon>Bacteria</taxon>
        <taxon>Pseudomonadati</taxon>
        <taxon>Bacteroidota</taxon>
        <taxon>Bacteroidia</taxon>
        <taxon>Bacteroidales</taxon>
        <taxon>Porphyromonadaceae</taxon>
        <taxon>Porphyromonas</taxon>
    </lineage>
</organism>
<evidence type="ECO:0000313" key="9">
    <source>
        <dbReference type="EMBL" id="KGN97734.1"/>
    </source>
</evidence>
<evidence type="ECO:0000256" key="2">
    <source>
        <dbReference type="ARBA" id="ARBA00007613"/>
    </source>
</evidence>
<evidence type="ECO:0000256" key="3">
    <source>
        <dbReference type="ARBA" id="ARBA00022448"/>
    </source>
</evidence>
<evidence type="ECO:0000313" key="10">
    <source>
        <dbReference type="Proteomes" id="UP000030134"/>
    </source>
</evidence>
<dbReference type="GO" id="GO:0015562">
    <property type="term" value="F:efflux transmembrane transporter activity"/>
    <property type="evidence" value="ECO:0007669"/>
    <property type="project" value="InterPro"/>
</dbReference>
<name>A0A0A2GBA9_9PORP</name>
<dbReference type="AlphaFoldDB" id="A0A0A2GBA9"/>
<proteinExistence type="inferred from homology"/>
<dbReference type="GO" id="GO:0009279">
    <property type="term" value="C:cell outer membrane"/>
    <property type="evidence" value="ECO:0007669"/>
    <property type="project" value="UniProtKB-SubCell"/>
</dbReference>
<dbReference type="RefSeq" id="WP_025843321.1">
    <property type="nucleotide sequence ID" value="NZ_JQZW01000009.1"/>
</dbReference>
<dbReference type="Gene3D" id="1.20.1600.10">
    <property type="entry name" value="Outer membrane efflux proteins (OEP)"/>
    <property type="match status" value="1"/>
</dbReference>
<keyword evidence="5" id="KW-0812">Transmembrane</keyword>
<dbReference type="InterPro" id="IPR003423">
    <property type="entry name" value="OMP_efflux"/>
</dbReference>
<dbReference type="EMBL" id="JQZW01000009">
    <property type="protein sequence ID" value="KGN97734.1"/>
    <property type="molecule type" value="Genomic_DNA"/>
</dbReference>
<keyword evidence="4" id="KW-1134">Transmembrane beta strand</keyword>
<accession>A0A0A2GBA9</accession>
<protein>
    <recommendedName>
        <fullName evidence="11">Transporter</fullName>
    </recommendedName>
</protein>
<evidence type="ECO:0000256" key="4">
    <source>
        <dbReference type="ARBA" id="ARBA00022452"/>
    </source>
</evidence>
<dbReference type="GO" id="GO:0015288">
    <property type="term" value="F:porin activity"/>
    <property type="evidence" value="ECO:0007669"/>
    <property type="project" value="TreeGrafter"/>
</dbReference>
<dbReference type="eggNOG" id="COG1538">
    <property type="taxonomic scope" value="Bacteria"/>
</dbReference>
<dbReference type="GO" id="GO:1990281">
    <property type="term" value="C:efflux pump complex"/>
    <property type="evidence" value="ECO:0007669"/>
    <property type="project" value="TreeGrafter"/>
</dbReference>
<dbReference type="Proteomes" id="UP000030134">
    <property type="component" value="Unassembled WGS sequence"/>
</dbReference>
<dbReference type="SUPFAM" id="SSF56954">
    <property type="entry name" value="Outer membrane efflux proteins (OEP)"/>
    <property type="match status" value="1"/>
</dbReference>
<keyword evidence="7" id="KW-0998">Cell outer membrane</keyword>
<evidence type="ECO:0000256" key="5">
    <source>
        <dbReference type="ARBA" id="ARBA00022692"/>
    </source>
</evidence>
<dbReference type="OrthoDB" id="9811587at2"/>
<dbReference type="PANTHER" id="PTHR30026">
    <property type="entry name" value="OUTER MEMBRANE PROTEIN TOLC"/>
    <property type="match status" value="1"/>
</dbReference>
<dbReference type="Pfam" id="PF02321">
    <property type="entry name" value="OEP"/>
    <property type="match status" value="2"/>
</dbReference>
<evidence type="ECO:0008006" key="11">
    <source>
        <dbReference type="Google" id="ProtNLM"/>
    </source>
</evidence>
<evidence type="ECO:0000256" key="8">
    <source>
        <dbReference type="SAM" id="SignalP"/>
    </source>
</evidence>
<feature type="signal peptide" evidence="8">
    <location>
        <begin position="1"/>
        <end position="22"/>
    </location>
</feature>
<dbReference type="STRING" id="266762.HQ36_05550"/>
<keyword evidence="10" id="KW-1185">Reference proteome</keyword>
<sequence length="453" mass="50540">MKCCKYLLLLGAMLCATPFVQAQQLETIYESLHRPMSYEECVARSVFFDSNVGRQLIDSAMVRLNLDKARSAYLPTLRASFGENWELGRAQDNTGTYLERSSANSSLAITTSYDLFTGLRRPSMLKTARLREAQSDAALAGLRERAELRVAGFFYNLLLQEEIIRVARLRIEQTERTLAQTRTFVEGGKWPASKISEVEAQLEADRAALIEAENGAAIIRVDLSVAVEYYGEAPLQIITPDIDQLIQEARAKIIPPATIYQEALARRPEIKATDFGIAAAEERIRTARTGYWPQLSLNAGYSNAYFRLLGRNYASSNQSLAEQLKHNGRFFVGVTLSVPIFDAFATSQAIRQAKIDLKSAQTDKIDADLGLYKEIFKAHANAVAAERTIVASGNAERAARSSAEAVRASFEAGRSTTFELEQAENKLLMAQIDALRAKYDFILKSIFLELYRR</sequence>
<evidence type="ECO:0000256" key="1">
    <source>
        <dbReference type="ARBA" id="ARBA00004442"/>
    </source>
</evidence>
<comment type="subcellular location">
    <subcellularLocation>
        <location evidence="1">Cell outer membrane</location>
    </subcellularLocation>
</comment>
<comment type="similarity">
    <text evidence="2">Belongs to the outer membrane factor (OMF) (TC 1.B.17) family.</text>
</comment>
<reference evidence="9 10" key="1">
    <citation type="submission" date="2014-08" db="EMBL/GenBank/DDBJ databases">
        <title>Porphyromonas gingivicanis strain:COT-022_OH1391 Genome sequencing.</title>
        <authorList>
            <person name="Wallis C."/>
            <person name="Deusch O."/>
            <person name="O'Flynn C."/>
            <person name="Davis I."/>
            <person name="Jospin G."/>
            <person name="Darling A.E."/>
            <person name="Coil D.A."/>
            <person name="Alexiev A."/>
            <person name="Horsfall A."/>
            <person name="Kirkwood N."/>
            <person name="Harris S."/>
            <person name="Eisen J.A."/>
        </authorList>
    </citation>
    <scope>NUCLEOTIDE SEQUENCE [LARGE SCALE GENOMIC DNA]</scope>
    <source>
        <strain evidence="10">COT-022 OH1391</strain>
    </source>
</reference>
<evidence type="ECO:0000256" key="7">
    <source>
        <dbReference type="ARBA" id="ARBA00023237"/>
    </source>
</evidence>
<dbReference type="PANTHER" id="PTHR30026:SF20">
    <property type="entry name" value="OUTER MEMBRANE PROTEIN TOLC"/>
    <property type="match status" value="1"/>
</dbReference>
<keyword evidence="6" id="KW-0472">Membrane</keyword>
<feature type="chain" id="PRO_5001987695" description="Transporter" evidence="8">
    <location>
        <begin position="23"/>
        <end position="453"/>
    </location>
</feature>
<dbReference type="InterPro" id="IPR051906">
    <property type="entry name" value="TolC-like"/>
</dbReference>
<gene>
    <name evidence="9" type="ORF">HQ36_05550</name>
</gene>
<keyword evidence="8" id="KW-0732">Signal</keyword>
<evidence type="ECO:0000256" key="6">
    <source>
        <dbReference type="ARBA" id="ARBA00023136"/>
    </source>
</evidence>
<keyword evidence="3" id="KW-0813">Transport</keyword>
<comment type="caution">
    <text evidence="9">The sequence shown here is derived from an EMBL/GenBank/DDBJ whole genome shotgun (WGS) entry which is preliminary data.</text>
</comment>